<keyword evidence="3" id="KW-1185">Reference proteome</keyword>
<dbReference type="GeneID" id="96008009"/>
<dbReference type="AlphaFoldDB" id="A0AB34KM57"/>
<comment type="caution">
    <text evidence="2">The sequence shown here is derived from an EMBL/GenBank/DDBJ whole genome shotgun (WGS) entry which is preliminary data.</text>
</comment>
<dbReference type="EMBL" id="JAAQHG020000023">
    <property type="protein sequence ID" value="KAL1584891.1"/>
    <property type="molecule type" value="Genomic_DNA"/>
</dbReference>
<evidence type="ECO:0000313" key="3">
    <source>
        <dbReference type="Proteomes" id="UP000803884"/>
    </source>
</evidence>
<feature type="signal peptide" evidence="1">
    <location>
        <begin position="1"/>
        <end position="18"/>
    </location>
</feature>
<dbReference type="RefSeq" id="XP_069227997.1">
    <property type="nucleotide sequence ID" value="XM_069375171.1"/>
</dbReference>
<protein>
    <submittedName>
        <fullName evidence="2">Uncharacterized protein</fullName>
    </submittedName>
</protein>
<evidence type="ECO:0000313" key="2">
    <source>
        <dbReference type="EMBL" id="KAL1584891.1"/>
    </source>
</evidence>
<evidence type="ECO:0000256" key="1">
    <source>
        <dbReference type="SAM" id="SignalP"/>
    </source>
</evidence>
<reference evidence="2 3" key="1">
    <citation type="journal article" date="2020" name="Microbiol. Resour. Announc.">
        <title>Draft Genome Sequence of a Cladosporium Species Isolated from the Mesophotic Ascidian Didemnum maculosum.</title>
        <authorList>
            <person name="Gioti A."/>
            <person name="Siaperas R."/>
            <person name="Nikolaivits E."/>
            <person name="Le Goff G."/>
            <person name="Ouazzani J."/>
            <person name="Kotoulas G."/>
            <person name="Topakas E."/>
        </authorList>
    </citation>
    <scope>NUCLEOTIDE SEQUENCE [LARGE SCALE GENOMIC DNA]</scope>
    <source>
        <strain evidence="2 3">TM138-S3</strain>
    </source>
</reference>
<organism evidence="2 3">
    <name type="scientific">Cladosporium halotolerans</name>
    <dbReference type="NCBI Taxonomy" id="1052096"/>
    <lineage>
        <taxon>Eukaryota</taxon>
        <taxon>Fungi</taxon>
        <taxon>Dikarya</taxon>
        <taxon>Ascomycota</taxon>
        <taxon>Pezizomycotina</taxon>
        <taxon>Dothideomycetes</taxon>
        <taxon>Dothideomycetidae</taxon>
        <taxon>Cladosporiales</taxon>
        <taxon>Cladosporiaceae</taxon>
        <taxon>Cladosporium</taxon>
    </lineage>
</organism>
<name>A0AB34KM57_9PEZI</name>
<gene>
    <name evidence="2" type="ORF">WHR41_06566</name>
</gene>
<keyword evidence="1" id="KW-0732">Signal</keyword>
<proteinExistence type="predicted"/>
<dbReference type="Proteomes" id="UP000803884">
    <property type="component" value="Unassembled WGS sequence"/>
</dbReference>
<sequence>MLKAFSTVVTIIIGFTYAIVHTESGATCKPTTLSQSECCPAVSAYTATTTIDCGGCPLDEFTLVPQCFAPCPSTTETVSATTTTTQCAASSDCTNTVTATAPWGCRIEVAPSTTTSLIDCSGCVLETKTVPNAWRGRGGVCVGGRQTVTGHTGTATVTGCKVG</sequence>
<feature type="chain" id="PRO_5044329108" evidence="1">
    <location>
        <begin position="19"/>
        <end position="163"/>
    </location>
</feature>
<accession>A0AB34KM57</accession>